<dbReference type="InterPro" id="IPR007136">
    <property type="entry name" value="DUF347"/>
</dbReference>
<proteinExistence type="predicted"/>
<dbReference type="EMBL" id="CP042430">
    <property type="protein sequence ID" value="QEC47069.1"/>
    <property type="molecule type" value="Genomic_DNA"/>
</dbReference>
<evidence type="ECO:0000313" key="3">
    <source>
        <dbReference type="Proteomes" id="UP000321805"/>
    </source>
</evidence>
<sequence length="272" mass="29436">MSTATPRASDTRAGLVGRNILNKVPEVTVYFWIIKILCTTVGETGADNLSSRYNLSDATLAYYTGAVLAVVLVFVFAFRRYIPLFYWAGIVLISVVGTLITDNLADNHGVALHTTTTIFGIATIASFAVWFAVERTLSIHTILTLRRELFYWVTVLFTFALGTAAGDYIAEASGLGYWKSILLFGGAIAIITVAHLRFGLNAIFAFWAAYVLTRPLGASIGDYLSQAKKDGGLALGTNTTSYIFLGTILALVLYLTVTRVDESPPDPEALPA</sequence>
<feature type="transmembrane region" description="Helical" evidence="1">
    <location>
        <begin position="85"/>
        <end position="105"/>
    </location>
</feature>
<dbReference type="KEGG" id="bsol:FSW04_05355"/>
<dbReference type="AlphaFoldDB" id="A0A5B8U1Z3"/>
<evidence type="ECO:0008006" key="4">
    <source>
        <dbReference type="Google" id="ProtNLM"/>
    </source>
</evidence>
<feature type="transmembrane region" description="Helical" evidence="1">
    <location>
        <begin position="181"/>
        <end position="212"/>
    </location>
</feature>
<evidence type="ECO:0000313" key="2">
    <source>
        <dbReference type="EMBL" id="QEC47069.1"/>
    </source>
</evidence>
<gene>
    <name evidence="2" type="ORF">FSW04_05355</name>
</gene>
<keyword evidence="1" id="KW-1133">Transmembrane helix</keyword>
<feature type="transmembrane region" description="Helical" evidence="1">
    <location>
        <begin position="60"/>
        <end position="78"/>
    </location>
</feature>
<name>A0A5B8U1Z3_9ACTN</name>
<dbReference type="Pfam" id="PF03988">
    <property type="entry name" value="DUF347"/>
    <property type="match status" value="4"/>
</dbReference>
<feature type="transmembrane region" description="Helical" evidence="1">
    <location>
        <begin position="233"/>
        <end position="257"/>
    </location>
</feature>
<keyword evidence="1" id="KW-0472">Membrane</keyword>
<dbReference type="OrthoDB" id="9794709at2"/>
<dbReference type="RefSeq" id="WP_146917024.1">
    <property type="nucleotide sequence ID" value="NZ_CP042430.1"/>
</dbReference>
<protein>
    <recommendedName>
        <fullName evidence="4">Membrane-anchored protein</fullName>
    </recommendedName>
</protein>
<keyword evidence="1" id="KW-0812">Transmembrane</keyword>
<feature type="transmembrane region" description="Helical" evidence="1">
    <location>
        <begin position="117"/>
        <end position="137"/>
    </location>
</feature>
<accession>A0A5B8U1Z3</accession>
<evidence type="ECO:0000256" key="1">
    <source>
        <dbReference type="SAM" id="Phobius"/>
    </source>
</evidence>
<organism evidence="2 3">
    <name type="scientific">Baekduia soli</name>
    <dbReference type="NCBI Taxonomy" id="496014"/>
    <lineage>
        <taxon>Bacteria</taxon>
        <taxon>Bacillati</taxon>
        <taxon>Actinomycetota</taxon>
        <taxon>Thermoleophilia</taxon>
        <taxon>Solirubrobacterales</taxon>
        <taxon>Baekduiaceae</taxon>
        <taxon>Baekduia</taxon>
    </lineage>
</organism>
<keyword evidence="3" id="KW-1185">Reference proteome</keyword>
<reference evidence="2 3" key="1">
    <citation type="journal article" date="2018" name="J. Microbiol.">
        <title>Baekduia soli gen. nov., sp. nov., a novel bacterium isolated from the soil of Baekdu Mountain and proposal of a novel family name, Baekduiaceae fam. nov.</title>
        <authorList>
            <person name="An D.S."/>
            <person name="Siddiqi M.Z."/>
            <person name="Kim K.H."/>
            <person name="Yu H.S."/>
            <person name="Im W.T."/>
        </authorList>
    </citation>
    <scope>NUCLEOTIDE SEQUENCE [LARGE SCALE GENOMIC DNA]</scope>
    <source>
        <strain evidence="2 3">BR7-21</strain>
    </source>
</reference>
<feature type="transmembrane region" description="Helical" evidence="1">
    <location>
        <begin position="149"/>
        <end position="169"/>
    </location>
</feature>
<dbReference type="Proteomes" id="UP000321805">
    <property type="component" value="Chromosome"/>
</dbReference>